<organism evidence="1 2">
    <name type="scientific">Salipiger abyssi</name>
    <dbReference type="NCBI Taxonomy" id="1250539"/>
    <lineage>
        <taxon>Bacteria</taxon>
        <taxon>Pseudomonadati</taxon>
        <taxon>Pseudomonadota</taxon>
        <taxon>Alphaproteobacteria</taxon>
        <taxon>Rhodobacterales</taxon>
        <taxon>Roseobacteraceae</taxon>
        <taxon>Salipiger</taxon>
    </lineage>
</organism>
<dbReference type="STRING" id="1250539.Ga0080574_TMP921"/>
<evidence type="ECO:0000313" key="1">
    <source>
        <dbReference type="EMBL" id="APZ51255.1"/>
    </source>
</evidence>
<name>A0A1P8UPF5_9RHOB</name>
<gene>
    <name evidence="1" type="ORF">Ga0080574_TMP921</name>
</gene>
<dbReference type="EMBL" id="CP015093">
    <property type="protein sequence ID" value="APZ51255.1"/>
    <property type="molecule type" value="Genomic_DNA"/>
</dbReference>
<dbReference type="KEGG" id="paby:Ga0080574_TMP921"/>
<keyword evidence="2" id="KW-1185">Reference proteome</keyword>
<proteinExistence type="predicted"/>
<reference evidence="1 2" key="1">
    <citation type="submission" date="2016-04" db="EMBL/GenBank/DDBJ databases">
        <title>Deep-sea bacteria in the southern Pacific.</title>
        <authorList>
            <person name="Tang K."/>
        </authorList>
    </citation>
    <scope>NUCLEOTIDE SEQUENCE [LARGE SCALE GENOMIC DNA]</scope>
    <source>
        <strain evidence="1 2">JLT2014</strain>
    </source>
</reference>
<sequence length="62" mass="6631">MAKTAAPSMPTPRQIADALDAVRALNPGARIVSVGPDGVKFDYAQDENQGNKVTTLKRYGEK</sequence>
<dbReference type="RefSeq" id="WP_076695624.1">
    <property type="nucleotide sequence ID" value="NZ_CP015093.1"/>
</dbReference>
<protein>
    <submittedName>
        <fullName evidence="1">Uncharacterized protein</fullName>
    </submittedName>
</protein>
<dbReference type="AlphaFoldDB" id="A0A1P8UPF5"/>
<accession>A0A1P8UPF5</accession>
<dbReference type="Proteomes" id="UP000187059">
    <property type="component" value="Chromosome"/>
</dbReference>
<evidence type="ECO:0000313" key="2">
    <source>
        <dbReference type="Proteomes" id="UP000187059"/>
    </source>
</evidence>
<dbReference type="OrthoDB" id="7872024at2"/>